<proteinExistence type="predicted"/>
<protein>
    <submittedName>
        <fullName evidence="2">Uncharacterized protein</fullName>
    </submittedName>
</protein>
<keyword evidence="1" id="KW-0472">Membrane</keyword>
<name>A0A1X7UQS1_AMPQE</name>
<evidence type="ECO:0000256" key="1">
    <source>
        <dbReference type="SAM" id="Phobius"/>
    </source>
</evidence>
<dbReference type="InParanoid" id="A0A1X7UQS1"/>
<keyword evidence="1" id="KW-0812">Transmembrane</keyword>
<sequence length="44" mass="4994">MNKTPSQYSIDLSGAGLRLLKNLSLLTFNSISYNLIILKVRIRQ</sequence>
<keyword evidence="1" id="KW-1133">Transmembrane helix</keyword>
<accession>A0A1X7UQS1</accession>
<evidence type="ECO:0000313" key="2">
    <source>
        <dbReference type="EnsemblMetazoa" id="Aqu2.1.30011_001"/>
    </source>
</evidence>
<reference evidence="2" key="1">
    <citation type="submission" date="2017-05" db="UniProtKB">
        <authorList>
            <consortium name="EnsemblMetazoa"/>
        </authorList>
    </citation>
    <scope>IDENTIFICATION</scope>
</reference>
<organism evidence="2">
    <name type="scientific">Amphimedon queenslandica</name>
    <name type="common">Sponge</name>
    <dbReference type="NCBI Taxonomy" id="400682"/>
    <lineage>
        <taxon>Eukaryota</taxon>
        <taxon>Metazoa</taxon>
        <taxon>Porifera</taxon>
        <taxon>Demospongiae</taxon>
        <taxon>Heteroscleromorpha</taxon>
        <taxon>Haplosclerida</taxon>
        <taxon>Niphatidae</taxon>
        <taxon>Amphimedon</taxon>
    </lineage>
</organism>
<feature type="transmembrane region" description="Helical" evidence="1">
    <location>
        <begin position="20"/>
        <end position="38"/>
    </location>
</feature>
<dbReference type="EnsemblMetazoa" id="Aqu2.1.30011_001">
    <property type="protein sequence ID" value="Aqu2.1.30011_001"/>
    <property type="gene ID" value="Aqu2.1.30011"/>
</dbReference>
<dbReference type="AlphaFoldDB" id="A0A1X7UQS1"/>